<organism evidence="2 3">
    <name type="scientific">Thermanaerovibrio velox DSM 12556</name>
    <dbReference type="NCBI Taxonomy" id="926567"/>
    <lineage>
        <taxon>Bacteria</taxon>
        <taxon>Thermotogati</taxon>
        <taxon>Synergistota</taxon>
        <taxon>Synergistia</taxon>
        <taxon>Synergistales</taxon>
        <taxon>Synergistaceae</taxon>
        <taxon>Thermanaerovibrio</taxon>
    </lineage>
</organism>
<gene>
    <name evidence="2" type="ORF">TheveDRAFT_0636</name>
</gene>
<reference evidence="2 3" key="1">
    <citation type="submission" date="2011-10" db="EMBL/GenBank/DDBJ databases">
        <title>The Noncontiguous Finished genome of Thermanaerovibrio velox DSM 12556.</title>
        <authorList>
            <consortium name="US DOE Joint Genome Institute (JGI-PGF)"/>
            <person name="Lucas S."/>
            <person name="Copeland A."/>
            <person name="Lapidus A."/>
            <person name="Glavina del Rio T."/>
            <person name="Dalin E."/>
            <person name="Tice H."/>
            <person name="Bruce D."/>
            <person name="Goodwin L."/>
            <person name="Pitluck S."/>
            <person name="Peters L."/>
            <person name="Mikhailova N."/>
            <person name="Teshima H."/>
            <person name="Kyrpides N."/>
            <person name="Mavromatis K."/>
            <person name="Ivanova N."/>
            <person name="Markowitz V."/>
            <person name="Cheng J.-F."/>
            <person name="Hugenholtz P."/>
            <person name="Woyke T."/>
            <person name="Wu D."/>
            <person name="Spring S."/>
            <person name="Brambilla E.-M."/>
            <person name="Klenk H.-P."/>
            <person name="Eisen J.A."/>
        </authorList>
    </citation>
    <scope>NUCLEOTIDE SEQUENCE [LARGE SCALE GENOMIC DNA]</scope>
    <source>
        <strain evidence="2 3">DSM 12556</strain>
    </source>
</reference>
<dbReference type="Pfam" id="PF02780">
    <property type="entry name" value="Transketolase_C"/>
    <property type="match status" value="1"/>
</dbReference>
<dbReference type="CDD" id="cd07033">
    <property type="entry name" value="TPP_PYR_DXS_TK_like"/>
    <property type="match status" value="1"/>
</dbReference>
<dbReference type="InterPro" id="IPR009014">
    <property type="entry name" value="Transketo_C/PFOR_II"/>
</dbReference>
<proteinExistence type="predicted"/>
<feature type="domain" description="Transketolase-like pyrimidine-binding" evidence="1">
    <location>
        <begin position="42"/>
        <end position="212"/>
    </location>
</feature>
<dbReference type="Pfam" id="PF02779">
    <property type="entry name" value="Transket_pyr"/>
    <property type="match status" value="1"/>
</dbReference>
<dbReference type="PANTHER" id="PTHR43825:SF1">
    <property type="entry name" value="TRANSKETOLASE-LIKE PYRIMIDINE-BINDING DOMAIN-CONTAINING PROTEIN"/>
    <property type="match status" value="1"/>
</dbReference>
<evidence type="ECO:0000313" key="2">
    <source>
        <dbReference type="EMBL" id="EHM09795.1"/>
    </source>
</evidence>
<accession>H0UQW6</accession>
<dbReference type="EMBL" id="CM001377">
    <property type="protein sequence ID" value="EHM09795.1"/>
    <property type="molecule type" value="Genomic_DNA"/>
</dbReference>
<protein>
    <submittedName>
        <fullName evidence="2">Transketolase, alpha subunit</fullName>
    </submittedName>
</protein>
<dbReference type="Gene3D" id="3.40.50.920">
    <property type="match status" value="1"/>
</dbReference>
<dbReference type="AlphaFoldDB" id="H0UQW6"/>
<dbReference type="HOGENOM" id="CLU_009227_1_1_0"/>
<dbReference type="InterPro" id="IPR005475">
    <property type="entry name" value="Transketolase-like_Pyr-bd"/>
</dbReference>
<dbReference type="Proteomes" id="UP000005730">
    <property type="component" value="Chromosome"/>
</dbReference>
<dbReference type="SUPFAM" id="SSF52518">
    <property type="entry name" value="Thiamin diphosphate-binding fold (THDP-binding)"/>
    <property type="match status" value="1"/>
</dbReference>
<dbReference type="SMART" id="SM00861">
    <property type="entry name" value="Transket_pyr"/>
    <property type="match status" value="1"/>
</dbReference>
<name>H0UQW6_9BACT</name>
<dbReference type="SUPFAM" id="SSF52922">
    <property type="entry name" value="TK C-terminal domain-like"/>
    <property type="match status" value="1"/>
</dbReference>
<evidence type="ECO:0000313" key="3">
    <source>
        <dbReference type="Proteomes" id="UP000005730"/>
    </source>
</evidence>
<dbReference type="eggNOG" id="COG0021">
    <property type="taxonomic scope" value="Bacteria"/>
</dbReference>
<dbReference type="PANTHER" id="PTHR43825">
    <property type="entry name" value="PYRUVATE DEHYDROGENASE E1 COMPONENT"/>
    <property type="match status" value="1"/>
</dbReference>
<dbReference type="STRING" id="926567.TheveDRAFT_0636"/>
<dbReference type="InterPro" id="IPR029061">
    <property type="entry name" value="THDP-binding"/>
</dbReference>
<keyword evidence="3" id="KW-1185">Reference proteome</keyword>
<sequence>MEEYERMLSLRSGPLPEVLHVCPLKPSLDIGEPFTYDSSSKMDNRSSFGKALADVGVRNKGVCGRTPILAFDCDLMGSVKLDGFAKACPEGFIQAGIQEHNTATVAGAASVAGVVSVWADFGVFGLDEVYNQQRLNDINGSSLKLFLTHVGLDVGEDGKTHQCVDYVGLFANTFGWKVVVPADPNQTDRAVRWALSQEGNVCVAMGRSVLPVLTYPDGNPIFAGDYSFRYGAVDVVRDGVHGTILALGPMVGRALKGAEILADRGIQVRVLCTASPLGMSADELFDLVGKGPLLTVEDHNVNTGLGAVVANLMARSGVSIPFMPIGVSRYGDSGASDDVYRRMGLDPEGIAKSFLRLKERNDA</sequence>
<dbReference type="Gene3D" id="3.40.50.970">
    <property type="match status" value="1"/>
</dbReference>
<dbReference type="InterPro" id="IPR033248">
    <property type="entry name" value="Transketolase_C"/>
</dbReference>
<evidence type="ECO:0000259" key="1">
    <source>
        <dbReference type="SMART" id="SM00861"/>
    </source>
</evidence>
<dbReference type="InterPro" id="IPR051157">
    <property type="entry name" value="PDH/Transketolase"/>
</dbReference>